<evidence type="ECO:0000313" key="1">
    <source>
        <dbReference type="EMBL" id="MEW9854062.1"/>
    </source>
</evidence>
<comment type="caution">
    <text evidence="1">The sequence shown here is derived from an EMBL/GenBank/DDBJ whole genome shotgun (WGS) entry which is preliminary data.</text>
</comment>
<dbReference type="PANTHER" id="PTHR43975:SF2">
    <property type="entry name" value="EG:BACR7A4.14 PROTEIN-RELATED"/>
    <property type="match status" value="1"/>
</dbReference>
<dbReference type="InterPro" id="IPR020904">
    <property type="entry name" value="Sc_DH/Rdtase_CS"/>
</dbReference>
<dbReference type="Proteomes" id="UP001556118">
    <property type="component" value="Unassembled WGS sequence"/>
</dbReference>
<dbReference type="EC" id="1.1.1.-" evidence="1"/>
<dbReference type="CDD" id="cd05233">
    <property type="entry name" value="SDR_c"/>
    <property type="match status" value="1"/>
</dbReference>
<proteinExistence type="predicted"/>
<name>A0ABV3R879_9SPHN</name>
<dbReference type="EMBL" id="JBFNXR010000017">
    <property type="protein sequence ID" value="MEW9854062.1"/>
    <property type="molecule type" value="Genomic_DNA"/>
</dbReference>
<dbReference type="Pfam" id="PF13561">
    <property type="entry name" value="adh_short_C2"/>
    <property type="match status" value="1"/>
</dbReference>
<keyword evidence="1" id="KW-0560">Oxidoreductase</keyword>
<reference evidence="1 2" key="1">
    <citation type="submission" date="2024-06" db="EMBL/GenBank/DDBJ databases">
        <title>Novosphingobium rhizovicinus M1R2S20.</title>
        <authorList>
            <person name="Sun J.-Q."/>
        </authorList>
    </citation>
    <scope>NUCLEOTIDE SEQUENCE [LARGE SCALE GENOMIC DNA]</scope>
    <source>
        <strain evidence="1 2">M1R2S20</strain>
    </source>
</reference>
<dbReference type="GO" id="GO:0016491">
    <property type="term" value="F:oxidoreductase activity"/>
    <property type="evidence" value="ECO:0007669"/>
    <property type="project" value="UniProtKB-KW"/>
</dbReference>
<dbReference type="PRINTS" id="PR00080">
    <property type="entry name" value="SDRFAMILY"/>
</dbReference>
<evidence type="ECO:0000313" key="2">
    <source>
        <dbReference type="Proteomes" id="UP001556118"/>
    </source>
</evidence>
<protein>
    <submittedName>
        <fullName evidence="1">SDR family NAD(P)-dependent oxidoreductase</fullName>
        <ecNumber evidence="1">1.1.1.-</ecNumber>
    </submittedName>
</protein>
<dbReference type="PANTHER" id="PTHR43975">
    <property type="entry name" value="ZGC:101858"/>
    <property type="match status" value="1"/>
</dbReference>
<dbReference type="PROSITE" id="PS00061">
    <property type="entry name" value="ADH_SHORT"/>
    <property type="match status" value="1"/>
</dbReference>
<gene>
    <name evidence="1" type="ORF">ABUH87_02550</name>
</gene>
<dbReference type="SUPFAM" id="SSF51735">
    <property type="entry name" value="NAD(P)-binding Rossmann-fold domains"/>
    <property type="match status" value="1"/>
</dbReference>
<dbReference type="PRINTS" id="PR00081">
    <property type="entry name" value="GDHRDH"/>
</dbReference>
<dbReference type="InterPro" id="IPR002347">
    <property type="entry name" value="SDR_fam"/>
</dbReference>
<organism evidence="1 2">
    <name type="scientific">Novosphingobium rhizovicinum</name>
    <dbReference type="NCBI Taxonomy" id="3228928"/>
    <lineage>
        <taxon>Bacteria</taxon>
        <taxon>Pseudomonadati</taxon>
        <taxon>Pseudomonadota</taxon>
        <taxon>Alphaproteobacteria</taxon>
        <taxon>Sphingomonadales</taxon>
        <taxon>Sphingomonadaceae</taxon>
        <taxon>Novosphingobium</taxon>
    </lineage>
</organism>
<accession>A0ABV3R879</accession>
<sequence>MDIDTNMSGKVVLVTGAASGLGRATALRFAQEGAQLCLVDADADGLAETQALLVPGSEALLHQADLSPPSACKEAVSAAVEKFDRLDGLCNVAGIIYLANSHEMPEELWARTLAVNLTAPFMLSQAAIPHLLEANGAIVNVASSAAFIGEAYAAAYCATKAGIVNMTKAMAMEYVRKPIRINAVAPGGMVTNIARNFTPPEGCDFELLKRYTGYRGTVDVDEVAGMIVLLASEAGKGFHGSCVTIDAGITAG</sequence>
<dbReference type="Gene3D" id="3.40.50.720">
    <property type="entry name" value="NAD(P)-binding Rossmann-like Domain"/>
    <property type="match status" value="1"/>
</dbReference>
<dbReference type="InterPro" id="IPR036291">
    <property type="entry name" value="NAD(P)-bd_dom_sf"/>
</dbReference>
<keyword evidence="2" id="KW-1185">Reference proteome</keyword>
<dbReference type="RefSeq" id="WP_367768979.1">
    <property type="nucleotide sequence ID" value="NZ_JBFNXR010000017.1"/>
</dbReference>